<evidence type="ECO:0000256" key="1">
    <source>
        <dbReference type="ARBA" id="ARBA00022737"/>
    </source>
</evidence>
<dbReference type="SUPFAM" id="SSF48403">
    <property type="entry name" value="Ankyrin repeat"/>
    <property type="match status" value="1"/>
</dbReference>
<dbReference type="PRINTS" id="PR01415">
    <property type="entry name" value="ANKYRIN"/>
</dbReference>
<dbReference type="PANTHER" id="PTHR24171">
    <property type="entry name" value="ANKYRIN REPEAT DOMAIN-CONTAINING PROTEIN 39-RELATED"/>
    <property type="match status" value="1"/>
</dbReference>
<evidence type="ECO:0000313" key="4">
    <source>
        <dbReference type="EMBL" id="MDT3405589.1"/>
    </source>
</evidence>
<evidence type="ECO:0000256" key="3">
    <source>
        <dbReference type="PROSITE-ProRule" id="PRU00023"/>
    </source>
</evidence>
<dbReference type="RefSeq" id="WP_311954337.1">
    <property type="nucleotide sequence ID" value="NZ_JAVLVU010000001.1"/>
</dbReference>
<keyword evidence="2 3" id="KW-0040">ANK repeat</keyword>
<gene>
    <name evidence="4" type="ORF">QE417_004661</name>
</gene>
<reference evidence="5" key="1">
    <citation type="submission" date="2023-07" db="EMBL/GenBank/DDBJ databases">
        <title>Functional and genomic diversity of the sorghum phyllosphere microbiome.</title>
        <authorList>
            <person name="Shade A."/>
        </authorList>
    </citation>
    <scope>NUCLEOTIDE SEQUENCE [LARGE SCALE GENOMIC DNA]</scope>
    <source>
        <strain evidence="5">SORGH_AS_0422</strain>
    </source>
</reference>
<dbReference type="InterPro" id="IPR002110">
    <property type="entry name" value="Ankyrin_rpt"/>
</dbReference>
<dbReference type="InterPro" id="IPR036770">
    <property type="entry name" value="Ankyrin_rpt-contain_sf"/>
</dbReference>
<dbReference type="EMBL" id="JAVLVU010000001">
    <property type="protein sequence ID" value="MDT3405589.1"/>
    <property type="molecule type" value="Genomic_DNA"/>
</dbReference>
<name>A0ABU3H0P8_9SPHI</name>
<dbReference type="Pfam" id="PF12796">
    <property type="entry name" value="Ank_2"/>
    <property type="match status" value="2"/>
</dbReference>
<evidence type="ECO:0000313" key="5">
    <source>
        <dbReference type="Proteomes" id="UP001258315"/>
    </source>
</evidence>
<organism evidence="4 5">
    <name type="scientific">Mucilaginibacter terrae</name>
    <dbReference type="NCBI Taxonomy" id="1955052"/>
    <lineage>
        <taxon>Bacteria</taxon>
        <taxon>Pseudomonadati</taxon>
        <taxon>Bacteroidota</taxon>
        <taxon>Sphingobacteriia</taxon>
        <taxon>Sphingobacteriales</taxon>
        <taxon>Sphingobacteriaceae</taxon>
        <taxon>Mucilaginibacter</taxon>
    </lineage>
</organism>
<feature type="repeat" description="ANK" evidence="3">
    <location>
        <begin position="164"/>
        <end position="197"/>
    </location>
</feature>
<feature type="repeat" description="ANK" evidence="3">
    <location>
        <begin position="198"/>
        <end position="230"/>
    </location>
</feature>
<dbReference type="SMART" id="SM00248">
    <property type="entry name" value="ANK"/>
    <property type="match status" value="6"/>
</dbReference>
<evidence type="ECO:0000256" key="2">
    <source>
        <dbReference type="ARBA" id="ARBA00023043"/>
    </source>
</evidence>
<keyword evidence="5" id="KW-1185">Reference proteome</keyword>
<protein>
    <submittedName>
        <fullName evidence="4">Ankyrin repeat protein</fullName>
    </submittedName>
</protein>
<feature type="repeat" description="ANK" evidence="3">
    <location>
        <begin position="34"/>
        <end position="66"/>
    </location>
</feature>
<accession>A0ABU3H0P8</accession>
<comment type="caution">
    <text evidence="4">The sequence shown here is derived from an EMBL/GenBank/DDBJ whole genome shotgun (WGS) entry which is preliminary data.</text>
</comment>
<feature type="repeat" description="ANK" evidence="3">
    <location>
        <begin position="67"/>
        <end position="99"/>
    </location>
</feature>
<keyword evidence="1" id="KW-0677">Repeat</keyword>
<dbReference type="Gene3D" id="1.25.40.20">
    <property type="entry name" value="Ankyrin repeat-containing domain"/>
    <property type="match status" value="3"/>
</dbReference>
<sequence>MDNMFLNACKNAQKGIVEAFLKKGGINVDKRDGLGNTPLYYVCSKGAKDIVKLLINAGADVNLANNTSETPLHLAARAGSKEIIKMLVDAGADVNAGNNTGQTPVFYSVLAYKTETALYLITLGADTGVKDNGGYNIFDHATANGMRELITALGEANTVQKDDHGNTPLHQAVYNNQSETVMALLKSSAANVNELNNGGVSALILAVNNSNMHVADLLIKNGADVNLHLHNGNSALHYAAGNG</sequence>
<proteinExistence type="predicted"/>
<dbReference type="PROSITE" id="PS50297">
    <property type="entry name" value="ANK_REP_REGION"/>
    <property type="match status" value="4"/>
</dbReference>
<dbReference type="PROSITE" id="PS50088">
    <property type="entry name" value="ANK_REPEAT"/>
    <property type="match status" value="4"/>
</dbReference>
<dbReference type="Proteomes" id="UP001258315">
    <property type="component" value="Unassembled WGS sequence"/>
</dbReference>